<gene>
    <name evidence="4" type="ORF">FYJ75_11440</name>
</gene>
<dbReference type="RefSeq" id="WP_154430590.1">
    <property type="nucleotide sequence ID" value="NZ_VUNI01000022.1"/>
</dbReference>
<comment type="caution">
    <text evidence="4">The sequence shown here is derived from an EMBL/GenBank/DDBJ whole genome shotgun (WGS) entry which is preliminary data.</text>
</comment>
<organism evidence="4 5">
    <name type="scientific">Roseburia porci</name>
    <dbReference type="NCBI Taxonomy" id="2605790"/>
    <lineage>
        <taxon>Bacteria</taxon>
        <taxon>Bacillati</taxon>
        <taxon>Bacillota</taxon>
        <taxon>Clostridia</taxon>
        <taxon>Lachnospirales</taxon>
        <taxon>Lachnospiraceae</taxon>
        <taxon>Roseburia</taxon>
    </lineage>
</organism>
<accession>A0A6L5YUK1</accession>
<dbReference type="Proteomes" id="UP000474024">
    <property type="component" value="Unassembled WGS sequence"/>
</dbReference>
<dbReference type="AlphaFoldDB" id="A0A6L5YUK1"/>
<feature type="compositionally biased region" description="Basic and acidic residues" evidence="1">
    <location>
        <begin position="219"/>
        <end position="250"/>
    </location>
</feature>
<evidence type="ECO:0000256" key="2">
    <source>
        <dbReference type="SAM" id="Phobius"/>
    </source>
</evidence>
<protein>
    <recommendedName>
        <fullName evidence="6">Gram-positive pilin subunit D1 N-terminal domain-containing protein</fullName>
    </recommendedName>
</protein>
<evidence type="ECO:0008006" key="6">
    <source>
        <dbReference type="Google" id="ProtNLM"/>
    </source>
</evidence>
<keyword evidence="2" id="KW-0472">Membrane</keyword>
<feature type="transmembrane region" description="Helical" evidence="2">
    <location>
        <begin position="589"/>
        <end position="609"/>
    </location>
</feature>
<keyword evidence="3" id="KW-0732">Signal</keyword>
<proteinExistence type="predicted"/>
<keyword evidence="2" id="KW-1133">Transmembrane helix</keyword>
<evidence type="ECO:0000313" key="4">
    <source>
        <dbReference type="EMBL" id="MST75622.1"/>
    </source>
</evidence>
<feature type="signal peptide" evidence="3">
    <location>
        <begin position="1"/>
        <end position="22"/>
    </location>
</feature>
<feature type="chain" id="PRO_5038393455" description="Gram-positive pilin subunit D1 N-terminal domain-containing protein" evidence="3">
    <location>
        <begin position="23"/>
        <end position="614"/>
    </location>
</feature>
<sequence>MKNSLKKAFFGILALSMTLTMGNGVTTFAETEEPTVAAAPADTDSDSEVTTITTNPITLKVGVSSESTSGLIPKLVADKDESLKGGFSSGIKIDADGTPVYGQYDSEFFELKEFIGIIDETTGKQYAQGYYTPAEANAFINAWRANKDTGVSFAEEGTGDAYVHLCPKKTGSTEIISNYYDPNTEKNYTVKVPVNIVDSSEDERDKAPTWEEACAMKPGKTEDVKKDDTTDAKPDEGKKDDTTDSSKPKPIEIYTDPITLKVGVSAEINIEQLVGAKYESLKGGYTEGIREYAGTTYGSYDPDFFVLKGYVIVLDETAGKKLVEAYYSFEEERALEKACAEHADAGINFAAEGNGDGFSQIIPKKTGSTVLTAAPYTVNGQEYTVKIPVNIVESSEEEREKKAPTWEELYEMKFGKTYGTVVKTGGTDDAAATASTSAAGSSQVSFTDTNKVLPEGAKLTSTKLESGTAYDAAIAAVKAAKTSSQTAVYAFDLTDASNAAIHELGGMIAVTVPAPFTVEADHELHVYRLNETDNSLIACDVTVNADGTVTFLTNHFSTYIFTSEPKAATAQTPQNVNPTSPGTGDKTNVYVWLYVIASLLFIGLIGVIIKEKRA</sequence>
<evidence type="ECO:0000256" key="1">
    <source>
        <dbReference type="SAM" id="MobiDB-lite"/>
    </source>
</evidence>
<dbReference type="EMBL" id="VUNI01000022">
    <property type="protein sequence ID" value="MST75622.1"/>
    <property type="molecule type" value="Genomic_DNA"/>
</dbReference>
<keyword evidence="2" id="KW-0812">Transmembrane</keyword>
<evidence type="ECO:0000313" key="5">
    <source>
        <dbReference type="Proteomes" id="UP000474024"/>
    </source>
</evidence>
<evidence type="ECO:0000256" key="3">
    <source>
        <dbReference type="SAM" id="SignalP"/>
    </source>
</evidence>
<feature type="region of interest" description="Disordered" evidence="1">
    <location>
        <begin position="199"/>
        <end position="250"/>
    </location>
</feature>
<name>A0A6L5YUK1_9FIRM</name>
<keyword evidence="5" id="KW-1185">Reference proteome</keyword>
<reference evidence="4 5" key="1">
    <citation type="submission" date="2019-08" db="EMBL/GenBank/DDBJ databases">
        <title>In-depth cultivation of the pig gut microbiome towards novel bacterial diversity and tailored functional studies.</title>
        <authorList>
            <person name="Wylensek D."/>
            <person name="Hitch T.C.A."/>
            <person name="Clavel T."/>
        </authorList>
    </citation>
    <scope>NUCLEOTIDE SEQUENCE [LARGE SCALE GENOMIC DNA]</scope>
    <source>
        <strain evidence="4 5">MUC/MUC-530-WT-4D</strain>
    </source>
</reference>